<feature type="region of interest" description="Disordered" evidence="6">
    <location>
        <begin position="66"/>
        <end position="86"/>
    </location>
</feature>
<dbReference type="PROSITE" id="PS51294">
    <property type="entry name" value="HTH_MYB"/>
    <property type="match status" value="1"/>
</dbReference>
<dbReference type="InterPro" id="IPR017930">
    <property type="entry name" value="Myb_dom"/>
</dbReference>
<evidence type="ECO:0000256" key="2">
    <source>
        <dbReference type="ARBA" id="ARBA00023015"/>
    </source>
</evidence>
<dbReference type="PANTHER" id="PTHR44191">
    <property type="entry name" value="TRANSCRIPTION FACTOR KUA1"/>
    <property type="match status" value="1"/>
</dbReference>
<evidence type="ECO:0000313" key="10">
    <source>
        <dbReference type="EMBL" id="KAK1286852.1"/>
    </source>
</evidence>
<evidence type="ECO:0000259" key="7">
    <source>
        <dbReference type="PROSITE" id="PS50090"/>
    </source>
</evidence>
<evidence type="ECO:0000259" key="9">
    <source>
        <dbReference type="PROSITE" id="PS51294"/>
    </source>
</evidence>
<dbReference type="InterPro" id="IPR009057">
    <property type="entry name" value="Homeodomain-like_sf"/>
</dbReference>
<dbReference type="AlphaFoldDB" id="A0AAV9CFJ4"/>
<dbReference type="Pfam" id="PF00249">
    <property type="entry name" value="Myb_DNA-binding"/>
    <property type="match status" value="1"/>
</dbReference>
<dbReference type="PROSITE" id="PS50090">
    <property type="entry name" value="MYB_LIKE"/>
    <property type="match status" value="1"/>
</dbReference>
<keyword evidence="4" id="KW-0804">Transcription</keyword>
<organism evidence="10 11">
    <name type="scientific">Acorus calamus</name>
    <name type="common">Sweet flag</name>
    <dbReference type="NCBI Taxonomy" id="4465"/>
    <lineage>
        <taxon>Eukaryota</taxon>
        <taxon>Viridiplantae</taxon>
        <taxon>Streptophyta</taxon>
        <taxon>Embryophyta</taxon>
        <taxon>Tracheophyta</taxon>
        <taxon>Spermatophyta</taxon>
        <taxon>Magnoliopsida</taxon>
        <taxon>Liliopsida</taxon>
        <taxon>Acoraceae</taxon>
        <taxon>Acorus</taxon>
    </lineage>
</organism>
<evidence type="ECO:0000259" key="8">
    <source>
        <dbReference type="PROSITE" id="PS51293"/>
    </source>
</evidence>
<dbReference type="GO" id="GO:0006355">
    <property type="term" value="P:regulation of DNA-templated transcription"/>
    <property type="evidence" value="ECO:0007669"/>
    <property type="project" value="UniProtKB-ARBA"/>
</dbReference>
<proteinExistence type="predicted"/>
<evidence type="ECO:0000256" key="6">
    <source>
        <dbReference type="SAM" id="MobiDB-lite"/>
    </source>
</evidence>
<keyword evidence="11" id="KW-1185">Reference proteome</keyword>
<dbReference type="GO" id="GO:0009723">
    <property type="term" value="P:response to ethylene"/>
    <property type="evidence" value="ECO:0007669"/>
    <property type="project" value="TreeGrafter"/>
</dbReference>
<dbReference type="GO" id="GO:0003677">
    <property type="term" value="F:DNA binding"/>
    <property type="evidence" value="ECO:0007669"/>
    <property type="project" value="UniProtKB-KW"/>
</dbReference>
<dbReference type="InterPro" id="IPR001005">
    <property type="entry name" value="SANT/Myb"/>
</dbReference>
<dbReference type="SMART" id="SM00717">
    <property type="entry name" value="SANT"/>
    <property type="match status" value="1"/>
</dbReference>
<dbReference type="EMBL" id="JAUJYO010000020">
    <property type="protein sequence ID" value="KAK1286852.1"/>
    <property type="molecule type" value="Genomic_DNA"/>
</dbReference>
<keyword evidence="3" id="KW-0238">DNA-binding</keyword>
<evidence type="ECO:0000313" key="11">
    <source>
        <dbReference type="Proteomes" id="UP001180020"/>
    </source>
</evidence>
<sequence>MQSFNGLKLFGVNITSGGGNEEEEDMVEVMRKSFSMGNLASTTATAGGGGGGATMAADHCHGYLSDGPVHDSRRGGSNQRKRGIPWTEEEHRTFLMGLKKLGKGDWRGISKNFVPTRTPTQVASHAQKYFLRQTSSAKKKRRSSLFDVVINDDDTPTSESISAKINEVNLHSHINHLVKASESSSNLPLEIPGIKVPDLPKIKFMANQVADTISPKLHIGSTNCVPGFLNLPLKAPSQPDRQCSSQRVEIPTAMANSNDLELRIAPPRPFGLNRMSTEATIRVI</sequence>
<dbReference type="NCBIfam" id="TIGR01557">
    <property type="entry name" value="myb_SHAQKYF"/>
    <property type="match status" value="1"/>
</dbReference>
<dbReference type="FunFam" id="1.10.10.60:FF:000009">
    <property type="entry name" value="transcription factor MYB1R1"/>
    <property type="match status" value="1"/>
</dbReference>
<dbReference type="Proteomes" id="UP001180020">
    <property type="component" value="Unassembled WGS sequence"/>
</dbReference>
<keyword evidence="2" id="KW-0805">Transcription regulation</keyword>
<evidence type="ECO:0000256" key="1">
    <source>
        <dbReference type="ARBA" id="ARBA00004123"/>
    </source>
</evidence>
<comment type="subcellular location">
    <subcellularLocation>
        <location evidence="1">Nucleus</location>
    </subcellularLocation>
</comment>
<dbReference type="PANTHER" id="PTHR44191:SF61">
    <property type="entry name" value="OS08G0151000 PROTEIN"/>
    <property type="match status" value="1"/>
</dbReference>
<reference evidence="10" key="1">
    <citation type="journal article" date="2023" name="Nat. Commun.">
        <title>Diploid and tetraploid genomes of Acorus and the evolution of monocots.</title>
        <authorList>
            <person name="Ma L."/>
            <person name="Liu K.W."/>
            <person name="Li Z."/>
            <person name="Hsiao Y.Y."/>
            <person name="Qi Y."/>
            <person name="Fu T."/>
            <person name="Tang G.D."/>
            <person name="Zhang D."/>
            <person name="Sun W.H."/>
            <person name="Liu D.K."/>
            <person name="Li Y."/>
            <person name="Chen G.Z."/>
            <person name="Liu X.D."/>
            <person name="Liao X.Y."/>
            <person name="Jiang Y.T."/>
            <person name="Yu X."/>
            <person name="Hao Y."/>
            <person name="Huang J."/>
            <person name="Zhao X.W."/>
            <person name="Ke S."/>
            <person name="Chen Y.Y."/>
            <person name="Wu W.L."/>
            <person name="Hsu J.L."/>
            <person name="Lin Y.F."/>
            <person name="Huang M.D."/>
            <person name="Li C.Y."/>
            <person name="Huang L."/>
            <person name="Wang Z.W."/>
            <person name="Zhao X."/>
            <person name="Zhong W.Y."/>
            <person name="Peng D.H."/>
            <person name="Ahmad S."/>
            <person name="Lan S."/>
            <person name="Zhang J.S."/>
            <person name="Tsai W.C."/>
            <person name="Van de Peer Y."/>
            <person name="Liu Z.J."/>
        </authorList>
    </citation>
    <scope>NUCLEOTIDE SEQUENCE</scope>
    <source>
        <strain evidence="10">CP</strain>
    </source>
</reference>
<dbReference type="CDD" id="cd00167">
    <property type="entry name" value="SANT"/>
    <property type="match status" value="1"/>
</dbReference>
<evidence type="ECO:0000256" key="5">
    <source>
        <dbReference type="ARBA" id="ARBA00023242"/>
    </source>
</evidence>
<dbReference type="GO" id="GO:0009744">
    <property type="term" value="P:response to sucrose"/>
    <property type="evidence" value="ECO:0007669"/>
    <property type="project" value="UniProtKB-ARBA"/>
</dbReference>
<dbReference type="InterPro" id="IPR017884">
    <property type="entry name" value="SANT_dom"/>
</dbReference>
<feature type="domain" description="HTH myb-type" evidence="9">
    <location>
        <begin position="78"/>
        <end position="134"/>
    </location>
</feature>
<name>A0AAV9CFJ4_ACOCL</name>
<evidence type="ECO:0000256" key="3">
    <source>
        <dbReference type="ARBA" id="ARBA00023125"/>
    </source>
</evidence>
<reference evidence="10" key="2">
    <citation type="submission" date="2023-06" db="EMBL/GenBank/DDBJ databases">
        <authorList>
            <person name="Ma L."/>
            <person name="Liu K.-W."/>
            <person name="Li Z."/>
            <person name="Hsiao Y.-Y."/>
            <person name="Qi Y."/>
            <person name="Fu T."/>
            <person name="Tang G."/>
            <person name="Zhang D."/>
            <person name="Sun W.-H."/>
            <person name="Liu D.-K."/>
            <person name="Li Y."/>
            <person name="Chen G.-Z."/>
            <person name="Liu X.-D."/>
            <person name="Liao X.-Y."/>
            <person name="Jiang Y.-T."/>
            <person name="Yu X."/>
            <person name="Hao Y."/>
            <person name="Huang J."/>
            <person name="Zhao X.-W."/>
            <person name="Ke S."/>
            <person name="Chen Y.-Y."/>
            <person name="Wu W.-L."/>
            <person name="Hsu J.-L."/>
            <person name="Lin Y.-F."/>
            <person name="Huang M.-D."/>
            <person name="Li C.-Y."/>
            <person name="Huang L."/>
            <person name="Wang Z.-W."/>
            <person name="Zhao X."/>
            <person name="Zhong W.-Y."/>
            <person name="Peng D.-H."/>
            <person name="Ahmad S."/>
            <person name="Lan S."/>
            <person name="Zhang J.-S."/>
            <person name="Tsai W.-C."/>
            <person name="Van De Peer Y."/>
            <person name="Liu Z.-J."/>
        </authorList>
    </citation>
    <scope>NUCLEOTIDE SEQUENCE</scope>
    <source>
        <strain evidence="10">CP</strain>
        <tissue evidence="10">Leaves</tissue>
    </source>
</reference>
<evidence type="ECO:0000256" key="4">
    <source>
        <dbReference type="ARBA" id="ARBA00023163"/>
    </source>
</evidence>
<dbReference type="SUPFAM" id="SSF46689">
    <property type="entry name" value="Homeodomain-like"/>
    <property type="match status" value="1"/>
</dbReference>
<dbReference type="InterPro" id="IPR052245">
    <property type="entry name" value="Plant_Stress_Dev_TF"/>
</dbReference>
<keyword evidence="5" id="KW-0539">Nucleus</keyword>
<feature type="domain" description="SANT" evidence="8">
    <location>
        <begin position="86"/>
        <end position="134"/>
    </location>
</feature>
<dbReference type="InterPro" id="IPR006447">
    <property type="entry name" value="Myb_dom_plants"/>
</dbReference>
<accession>A0AAV9CFJ4</accession>
<feature type="domain" description="Myb-like" evidence="7">
    <location>
        <begin position="78"/>
        <end position="130"/>
    </location>
</feature>
<dbReference type="PROSITE" id="PS51293">
    <property type="entry name" value="SANT"/>
    <property type="match status" value="1"/>
</dbReference>
<comment type="caution">
    <text evidence="10">The sequence shown here is derived from an EMBL/GenBank/DDBJ whole genome shotgun (WGS) entry which is preliminary data.</text>
</comment>
<dbReference type="GO" id="GO:0005634">
    <property type="term" value="C:nucleus"/>
    <property type="evidence" value="ECO:0007669"/>
    <property type="project" value="UniProtKB-SubCell"/>
</dbReference>
<dbReference type="Gene3D" id="1.10.10.60">
    <property type="entry name" value="Homeodomain-like"/>
    <property type="match status" value="1"/>
</dbReference>
<dbReference type="GO" id="GO:0009739">
    <property type="term" value="P:response to gibberellin"/>
    <property type="evidence" value="ECO:0007669"/>
    <property type="project" value="TreeGrafter"/>
</dbReference>
<protein>
    <submittedName>
        <fullName evidence="10">Uncharacterized protein</fullName>
    </submittedName>
</protein>
<gene>
    <name evidence="10" type="ORF">QJS10_CPB20g01338</name>
</gene>